<comment type="caution">
    <text evidence="1">The sequence shown here is derived from an EMBL/GenBank/DDBJ whole genome shotgun (WGS) entry which is preliminary data.</text>
</comment>
<accession>A0ACA9KAH9</accession>
<protein>
    <submittedName>
        <fullName evidence="1">5405_t:CDS:1</fullName>
    </submittedName>
</protein>
<proteinExistence type="predicted"/>
<evidence type="ECO:0000313" key="2">
    <source>
        <dbReference type="Proteomes" id="UP000789860"/>
    </source>
</evidence>
<reference evidence="1" key="1">
    <citation type="submission" date="2021-06" db="EMBL/GenBank/DDBJ databases">
        <authorList>
            <person name="Kallberg Y."/>
            <person name="Tangrot J."/>
            <person name="Rosling A."/>
        </authorList>
    </citation>
    <scope>NUCLEOTIDE SEQUENCE</scope>
    <source>
        <strain evidence="1">AU212A</strain>
    </source>
</reference>
<dbReference type="Proteomes" id="UP000789860">
    <property type="component" value="Unassembled WGS sequence"/>
</dbReference>
<organism evidence="1 2">
    <name type="scientific">Scutellospora calospora</name>
    <dbReference type="NCBI Taxonomy" id="85575"/>
    <lineage>
        <taxon>Eukaryota</taxon>
        <taxon>Fungi</taxon>
        <taxon>Fungi incertae sedis</taxon>
        <taxon>Mucoromycota</taxon>
        <taxon>Glomeromycotina</taxon>
        <taxon>Glomeromycetes</taxon>
        <taxon>Diversisporales</taxon>
        <taxon>Gigasporaceae</taxon>
        <taxon>Scutellospora</taxon>
    </lineage>
</organism>
<evidence type="ECO:0000313" key="1">
    <source>
        <dbReference type="EMBL" id="CAG8462588.1"/>
    </source>
</evidence>
<keyword evidence="2" id="KW-1185">Reference proteome</keyword>
<sequence>MITSNFGAKRTSGFVDSPTRDKRLKTIACDGCRRRKVKCDGDGYNHTPCKYCTSVGLECTYGKNTGRTNTNQSQIALSRQRRGSNQNTKTTKKATSSSTTIVTTSNTNIQKSASYNGYHKTSLSGDSKISNKDRRYGTPTLSGLSDEIMLTIFKHIRFPISLLMVSKNWHELSKNHDVRASWMIFQFGKARALFYAIRFGPNFINVPTINMIIEKGGMVSRYLVQKLLLLFGTYDQKLIETKIEYSVGNKDIEQIRKVQKKSALPWGSNIPLNVFTYILLEASKQLNPFNKPEPYIDLAIKGNDEESFHFQSDGPHAINQARQKLEENLQSIKELILKWKFIPFPPRSKNKQSDDKIIEEYPTKGKPKEPKIGASGVIERDKLQIDFDILESEESSELVSEDSQSTIISEISNETVELELDKIYFEESQELDNDIERIYEINNNIDEIQEINSNISDIDNIDDNISDVCNISDEINLEFHTKRQESNNEIEKIQEIDNNIDSELNYFNIIQEIHTDLYDSKIGSCSKTILASEIIEIIDSDNDLYEN</sequence>
<name>A0ACA9KAH9_9GLOM</name>
<gene>
    <name evidence="1" type="ORF">SCALOS_LOCUS1681</name>
</gene>
<dbReference type="EMBL" id="CAJVPM010001232">
    <property type="protein sequence ID" value="CAG8462588.1"/>
    <property type="molecule type" value="Genomic_DNA"/>
</dbReference>